<name>A0A6A1VPR4_9ROSI</name>
<dbReference type="AlphaFoldDB" id="A0A6A1VPR4"/>
<comment type="caution">
    <text evidence="1">The sequence shown here is derived from an EMBL/GenBank/DDBJ whole genome shotgun (WGS) entry which is preliminary data.</text>
</comment>
<evidence type="ECO:0000313" key="1">
    <source>
        <dbReference type="EMBL" id="KAB1214743.1"/>
    </source>
</evidence>
<accession>A0A6A1VPR4</accession>
<keyword evidence="2" id="KW-1185">Reference proteome</keyword>
<sequence>MCLTRGHGRMVRLQTKVNGVKTDTEKMGEKKKKKELALLVDVKEQRLTSSQLVL</sequence>
<dbReference type="EMBL" id="RXIC02000023">
    <property type="protein sequence ID" value="KAB1214743.1"/>
    <property type="molecule type" value="Genomic_DNA"/>
</dbReference>
<evidence type="ECO:0000313" key="2">
    <source>
        <dbReference type="Proteomes" id="UP000516437"/>
    </source>
</evidence>
<protein>
    <submittedName>
        <fullName evidence="1">Uncharacterized protein</fullName>
    </submittedName>
</protein>
<gene>
    <name evidence="1" type="ORF">CJ030_MR5G004894</name>
</gene>
<reference evidence="1 2" key="1">
    <citation type="journal article" date="2019" name="Plant Biotechnol. J.">
        <title>The red bayberry genome and genetic basis of sex determination.</title>
        <authorList>
            <person name="Jia H.M."/>
            <person name="Jia H.J."/>
            <person name="Cai Q.L."/>
            <person name="Wang Y."/>
            <person name="Zhao H.B."/>
            <person name="Yang W.F."/>
            <person name="Wang G.Y."/>
            <person name="Li Y.H."/>
            <person name="Zhan D.L."/>
            <person name="Shen Y.T."/>
            <person name="Niu Q.F."/>
            <person name="Chang L."/>
            <person name="Qiu J."/>
            <person name="Zhao L."/>
            <person name="Xie H.B."/>
            <person name="Fu W.Y."/>
            <person name="Jin J."/>
            <person name="Li X.W."/>
            <person name="Jiao Y."/>
            <person name="Zhou C.C."/>
            <person name="Tu T."/>
            <person name="Chai C.Y."/>
            <person name="Gao J.L."/>
            <person name="Fan L.J."/>
            <person name="van de Weg E."/>
            <person name="Wang J.Y."/>
            <person name="Gao Z.S."/>
        </authorList>
    </citation>
    <scope>NUCLEOTIDE SEQUENCE [LARGE SCALE GENOMIC DNA]</scope>
    <source>
        <tissue evidence="1">Leaves</tissue>
    </source>
</reference>
<dbReference type="Proteomes" id="UP000516437">
    <property type="component" value="Chromosome 5"/>
</dbReference>
<organism evidence="1 2">
    <name type="scientific">Morella rubra</name>
    <name type="common">Chinese bayberry</name>
    <dbReference type="NCBI Taxonomy" id="262757"/>
    <lineage>
        <taxon>Eukaryota</taxon>
        <taxon>Viridiplantae</taxon>
        <taxon>Streptophyta</taxon>
        <taxon>Embryophyta</taxon>
        <taxon>Tracheophyta</taxon>
        <taxon>Spermatophyta</taxon>
        <taxon>Magnoliopsida</taxon>
        <taxon>eudicotyledons</taxon>
        <taxon>Gunneridae</taxon>
        <taxon>Pentapetalae</taxon>
        <taxon>rosids</taxon>
        <taxon>fabids</taxon>
        <taxon>Fagales</taxon>
        <taxon>Myricaceae</taxon>
        <taxon>Morella</taxon>
    </lineage>
</organism>
<proteinExistence type="predicted"/>